<feature type="coiled-coil region" evidence="2">
    <location>
        <begin position="273"/>
        <end position="300"/>
    </location>
</feature>
<dbReference type="AlphaFoldDB" id="A0A838XSW3"/>
<keyword evidence="1" id="KW-0732">Signal</keyword>
<evidence type="ECO:0000259" key="3">
    <source>
        <dbReference type="Pfam" id="PF02563"/>
    </source>
</evidence>
<dbReference type="Gene3D" id="3.10.560.10">
    <property type="entry name" value="Outer membrane lipoprotein wza domain like"/>
    <property type="match status" value="2"/>
</dbReference>
<dbReference type="InterPro" id="IPR058781">
    <property type="entry name" value="HH_AprE-like"/>
</dbReference>
<dbReference type="Gene3D" id="3.30.1950.10">
    <property type="entry name" value="wza like domain"/>
    <property type="match status" value="1"/>
</dbReference>
<keyword evidence="7" id="KW-1185">Reference proteome</keyword>
<dbReference type="PANTHER" id="PTHR33619:SF3">
    <property type="entry name" value="POLYSACCHARIDE EXPORT PROTEIN GFCE-RELATED"/>
    <property type="match status" value="1"/>
</dbReference>
<dbReference type="InterPro" id="IPR019554">
    <property type="entry name" value="Soluble_ligand-bd"/>
</dbReference>
<dbReference type="PANTHER" id="PTHR33619">
    <property type="entry name" value="POLYSACCHARIDE EXPORT PROTEIN GFCE-RELATED"/>
    <property type="match status" value="1"/>
</dbReference>
<dbReference type="InterPro" id="IPR049712">
    <property type="entry name" value="Poly_export"/>
</dbReference>
<dbReference type="InterPro" id="IPR003715">
    <property type="entry name" value="Poly_export_N"/>
</dbReference>
<dbReference type="RefSeq" id="WP_181759939.1">
    <property type="nucleotide sequence ID" value="NZ_BMCR01000005.1"/>
</dbReference>
<sequence>MTAVDMNRNFSAGAFWLRQGGACGRVRRLAGVVLAVLAGLALALPSRAASGPEDFRLLPETQVKISVVEWVVAQGEYREWTALTGEYGVSVSGTVSVPLVGEIAAAGMVPGELAKAIGTALQRRTGLQEVPAVTVQILRYPPVYVTGNVDRPGMIEYTPGLTILKAVSLAGGRERRTGIADRYSDVDQIRYAGDLQRTNYQIKQQMARRARLQAEFRDQDRIVFPSEFEQAAPGSVLGLLRETEKIQFRTRIDALARQMASLRDLGTLLRNEISVLDEKLKTQDEQIRIAREELEDITRLVSQKTVVRSRQTSLERVVADLQSNRLDMVIASTRAKQKLSETERDAVHLKGQRKIEVSASLQDAESQLEDLRIRRLTTLQLMQANGMQMADDSALDLLEYRIVSAPGAEPVQASAGTLLSPGDVVQVRFKPVVEDEGNRIAAAVQN</sequence>
<feature type="domain" description="Soluble ligand binding" evidence="4">
    <location>
        <begin position="143"/>
        <end position="173"/>
    </location>
</feature>
<dbReference type="EMBL" id="JACEON010000006">
    <property type="protein sequence ID" value="MBA4611748.1"/>
    <property type="molecule type" value="Genomic_DNA"/>
</dbReference>
<name>A0A838XSW3_9HYPH</name>
<feature type="domain" description="Polysaccharide export protein N-terminal" evidence="3">
    <location>
        <begin position="52"/>
        <end position="137"/>
    </location>
</feature>
<dbReference type="Pfam" id="PF25994">
    <property type="entry name" value="HH_AprE"/>
    <property type="match status" value="1"/>
</dbReference>
<evidence type="ECO:0000313" key="6">
    <source>
        <dbReference type="EMBL" id="MBA4611748.1"/>
    </source>
</evidence>
<dbReference type="GO" id="GO:0015159">
    <property type="term" value="F:polysaccharide transmembrane transporter activity"/>
    <property type="evidence" value="ECO:0007669"/>
    <property type="project" value="InterPro"/>
</dbReference>
<evidence type="ECO:0000259" key="5">
    <source>
        <dbReference type="Pfam" id="PF25994"/>
    </source>
</evidence>
<evidence type="ECO:0000256" key="1">
    <source>
        <dbReference type="ARBA" id="ARBA00022729"/>
    </source>
</evidence>
<evidence type="ECO:0000259" key="4">
    <source>
        <dbReference type="Pfam" id="PF10531"/>
    </source>
</evidence>
<dbReference type="Proteomes" id="UP000559404">
    <property type="component" value="Unassembled WGS sequence"/>
</dbReference>
<protein>
    <submittedName>
        <fullName evidence="6">Polysaccharide biosynthesis/export family protein</fullName>
    </submittedName>
</protein>
<accession>A0A838XSW3</accession>
<reference evidence="6 7" key="2">
    <citation type="submission" date="2020-08" db="EMBL/GenBank/DDBJ databases">
        <title>Stappia taiwanensis sp. nov., isolated from a coastal thermal spring.</title>
        <authorList>
            <person name="Kampfer P."/>
        </authorList>
    </citation>
    <scope>NUCLEOTIDE SEQUENCE [LARGE SCALE GENOMIC DNA]</scope>
    <source>
        <strain evidence="6 7">DSM 23284</strain>
    </source>
</reference>
<reference evidence="6 7" key="1">
    <citation type="submission" date="2020-07" db="EMBL/GenBank/DDBJ databases">
        <authorList>
            <person name="Li M."/>
        </authorList>
    </citation>
    <scope>NUCLEOTIDE SEQUENCE [LARGE SCALE GENOMIC DNA]</scope>
    <source>
        <strain evidence="6 7">DSM 23284</strain>
    </source>
</reference>
<gene>
    <name evidence="6" type="ORF">H1W37_08810</name>
</gene>
<evidence type="ECO:0000256" key="2">
    <source>
        <dbReference type="SAM" id="Coils"/>
    </source>
</evidence>
<dbReference type="Pfam" id="PF10531">
    <property type="entry name" value="SLBB"/>
    <property type="match status" value="1"/>
</dbReference>
<evidence type="ECO:0000313" key="7">
    <source>
        <dbReference type="Proteomes" id="UP000559404"/>
    </source>
</evidence>
<keyword evidence="2" id="KW-0175">Coiled coil</keyword>
<proteinExistence type="predicted"/>
<feature type="domain" description="AprE-like long alpha-helical hairpin" evidence="5">
    <location>
        <begin position="195"/>
        <end position="374"/>
    </location>
</feature>
<comment type="caution">
    <text evidence="6">The sequence shown here is derived from an EMBL/GenBank/DDBJ whole genome shotgun (WGS) entry which is preliminary data.</text>
</comment>
<dbReference type="Pfam" id="PF02563">
    <property type="entry name" value="Poly_export"/>
    <property type="match status" value="1"/>
</dbReference>
<organism evidence="6 7">
    <name type="scientific">Stappia taiwanensis</name>
    <dbReference type="NCBI Taxonomy" id="992267"/>
    <lineage>
        <taxon>Bacteria</taxon>
        <taxon>Pseudomonadati</taxon>
        <taxon>Pseudomonadota</taxon>
        <taxon>Alphaproteobacteria</taxon>
        <taxon>Hyphomicrobiales</taxon>
        <taxon>Stappiaceae</taxon>
        <taxon>Stappia</taxon>
    </lineage>
</organism>